<dbReference type="InterPro" id="IPR029039">
    <property type="entry name" value="Flavoprotein-like_sf"/>
</dbReference>
<dbReference type="STRING" id="941907.SAMN06295910_2071"/>
<dbReference type="InterPro" id="IPR023048">
    <property type="entry name" value="NADH:quinone_OxRdtase_FMN_depd"/>
</dbReference>
<dbReference type="GO" id="GO:0010181">
    <property type="term" value="F:FMN binding"/>
    <property type="evidence" value="ECO:0007669"/>
    <property type="project" value="UniProtKB-UniRule"/>
</dbReference>
<evidence type="ECO:0000259" key="7">
    <source>
        <dbReference type="Pfam" id="PF02525"/>
    </source>
</evidence>
<dbReference type="EC" id="1.7.1.17" evidence="6"/>
<dbReference type="EC" id="1.6.5.-" evidence="6"/>
<dbReference type="InterPro" id="IPR050104">
    <property type="entry name" value="FMN-dep_NADH:Q_OxRdtase_AzoR1"/>
</dbReference>
<keyword evidence="3 6" id="KW-0560">Oxidoreductase</keyword>
<dbReference type="Pfam" id="PF02525">
    <property type="entry name" value="Flavodoxin_2"/>
    <property type="match status" value="1"/>
</dbReference>
<comment type="caution">
    <text evidence="6">Lacks conserved residue(s) required for the propagation of feature annotation.</text>
</comment>
<comment type="similarity">
    <text evidence="6">Belongs to the azoreductase type 1 family.</text>
</comment>
<comment type="cofactor">
    <cofactor evidence="6">
        <name>FMN</name>
        <dbReference type="ChEBI" id="CHEBI:58210"/>
    </cofactor>
    <text evidence="6">Binds 1 FMN per subunit.</text>
</comment>
<protein>
    <recommendedName>
        <fullName evidence="6">FMN dependent NADH:quinone oxidoreductase</fullName>
        <ecNumber evidence="6">1.6.5.-</ecNumber>
    </recommendedName>
    <alternativeName>
        <fullName evidence="6">Azo-dye reductase</fullName>
    </alternativeName>
    <alternativeName>
        <fullName evidence="6">FMN-dependent NADH-azo compound oxidoreductase</fullName>
    </alternativeName>
    <alternativeName>
        <fullName evidence="6">FMN-dependent NADH-azoreductase</fullName>
        <ecNumber evidence="6">1.7.1.17</ecNumber>
    </alternativeName>
</protein>
<evidence type="ECO:0000256" key="3">
    <source>
        <dbReference type="ARBA" id="ARBA00023002"/>
    </source>
</evidence>
<evidence type="ECO:0000256" key="6">
    <source>
        <dbReference type="HAMAP-Rule" id="MF_01216"/>
    </source>
</evidence>
<comment type="catalytic activity">
    <reaction evidence="5">
        <text>N,N-dimethyl-1,4-phenylenediamine + anthranilate + 2 NAD(+) = 2-(4-dimethylaminophenyl)diazenylbenzoate + 2 NADH + 2 H(+)</text>
        <dbReference type="Rhea" id="RHEA:55872"/>
        <dbReference type="ChEBI" id="CHEBI:15378"/>
        <dbReference type="ChEBI" id="CHEBI:15783"/>
        <dbReference type="ChEBI" id="CHEBI:16567"/>
        <dbReference type="ChEBI" id="CHEBI:57540"/>
        <dbReference type="ChEBI" id="CHEBI:57945"/>
        <dbReference type="ChEBI" id="CHEBI:71579"/>
        <dbReference type="EC" id="1.7.1.17"/>
    </reaction>
    <physiologicalReaction direction="right-to-left" evidence="5">
        <dbReference type="Rhea" id="RHEA:55874"/>
    </physiologicalReaction>
</comment>
<keyword evidence="9" id="KW-1185">Reference proteome</keyword>
<evidence type="ECO:0000256" key="4">
    <source>
        <dbReference type="ARBA" id="ARBA00023027"/>
    </source>
</evidence>
<accession>A0A1X7GPG1</accession>
<evidence type="ECO:0000256" key="2">
    <source>
        <dbReference type="ARBA" id="ARBA00022643"/>
    </source>
</evidence>
<feature type="binding site" evidence="6">
    <location>
        <begin position="94"/>
        <end position="97"/>
    </location>
    <ligand>
        <name>FMN</name>
        <dbReference type="ChEBI" id="CHEBI:58210"/>
    </ligand>
</feature>
<keyword evidence="1 6" id="KW-0285">Flavoprotein</keyword>
<dbReference type="Proteomes" id="UP000192934">
    <property type="component" value="Chromosome I"/>
</dbReference>
<comment type="function">
    <text evidence="6">Also exhibits azoreductase activity. Catalyzes the reductive cleavage of the azo bond in aromatic azo compounds to the corresponding amines.</text>
</comment>
<organism evidence="8 9">
    <name type="scientific">Allosphingosinicella indica</name>
    <dbReference type="NCBI Taxonomy" id="941907"/>
    <lineage>
        <taxon>Bacteria</taxon>
        <taxon>Pseudomonadati</taxon>
        <taxon>Pseudomonadota</taxon>
        <taxon>Alphaproteobacteria</taxon>
        <taxon>Sphingomonadales</taxon>
        <taxon>Sphingomonadaceae</taxon>
        <taxon>Allosphingosinicella</taxon>
    </lineage>
</organism>
<dbReference type="HAMAP" id="MF_01216">
    <property type="entry name" value="Azoreductase_type1"/>
    <property type="match status" value="1"/>
</dbReference>
<feature type="binding site" evidence="6">
    <location>
        <begin position="16"/>
        <end position="18"/>
    </location>
    <ligand>
        <name>FMN</name>
        <dbReference type="ChEBI" id="CHEBI:58210"/>
    </ligand>
</feature>
<dbReference type="PANTHER" id="PTHR43741:SF2">
    <property type="entry name" value="FMN-DEPENDENT NADH:QUINONE OXIDOREDUCTASE"/>
    <property type="match status" value="1"/>
</dbReference>
<gene>
    <name evidence="6" type="primary">azoR</name>
    <name evidence="8" type="ORF">SAMN06295910_2071</name>
</gene>
<evidence type="ECO:0000313" key="9">
    <source>
        <dbReference type="Proteomes" id="UP000192934"/>
    </source>
</evidence>
<dbReference type="EMBL" id="LT840185">
    <property type="protein sequence ID" value="SMF72787.1"/>
    <property type="molecule type" value="Genomic_DNA"/>
</dbReference>
<dbReference type="OrthoDB" id="9787136at2"/>
<evidence type="ECO:0000256" key="1">
    <source>
        <dbReference type="ARBA" id="ARBA00022630"/>
    </source>
</evidence>
<evidence type="ECO:0000256" key="5">
    <source>
        <dbReference type="ARBA" id="ARBA00048542"/>
    </source>
</evidence>
<sequence>MQKFLVIDSAVTGAQSVSRKLTDGLVSALAGEEGAVVTRRDVGHTPIPHLTEATVGAIRGAEAESAEARAALALSDTLVAELFDADVIVVAVPMYNFGMPSTLKAWFDHVLRAKVTFQYGANGAEGLLKNKRAIIVSTRAGGYAEGDGAAMDSQEPHVRTLLGFMGITDVEVVRAEKLAFGPEVAETAIADAGHALGRAVRAPLALAA</sequence>
<dbReference type="GO" id="GO:0016655">
    <property type="term" value="F:oxidoreductase activity, acting on NAD(P)H, quinone or similar compound as acceptor"/>
    <property type="evidence" value="ECO:0007669"/>
    <property type="project" value="InterPro"/>
</dbReference>
<keyword evidence="2 6" id="KW-0288">FMN</keyword>
<comment type="function">
    <text evidence="6">Quinone reductase that provides resistance to thiol-specific stress caused by electrophilic quinones.</text>
</comment>
<dbReference type="SUPFAM" id="SSF52218">
    <property type="entry name" value="Flavoproteins"/>
    <property type="match status" value="1"/>
</dbReference>
<comment type="catalytic activity">
    <reaction evidence="6">
        <text>2 a quinone + NADH + H(+) = 2 a 1,4-benzosemiquinone + NAD(+)</text>
        <dbReference type="Rhea" id="RHEA:65952"/>
        <dbReference type="ChEBI" id="CHEBI:15378"/>
        <dbReference type="ChEBI" id="CHEBI:57540"/>
        <dbReference type="ChEBI" id="CHEBI:57945"/>
        <dbReference type="ChEBI" id="CHEBI:132124"/>
        <dbReference type="ChEBI" id="CHEBI:134225"/>
    </reaction>
</comment>
<dbReference type="GO" id="GO:0016652">
    <property type="term" value="F:oxidoreductase activity, acting on NAD(P)H as acceptor"/>
    <property type="evidence" value="ECO:0007669"/>
    <property type="project" value="UniProtKB-UniRule"/>
</dbReference>
<evidence type="ECO:0000313" key="8">
    <source>
        <dbReference type="EMBL" id="SMF72787.1"/>
    </source>
</evidence>
<comment type="subunit">
    <text evidence="6">Homodimer.</text>
</comment>
<proteinExistence type="inferred from homology"/>
<dbReference type="GO" id="GO:0009055">
    <property type="term" value="F:electron transfer activity"/>
    <property type="evidence" value="ECO:0007669"/>
    <property type="project" value="UniProtKB-UniRule"/>
</dbReference>
<dbReference type="PANTHER" id="PTHR43741">
    <property type="entry name" value="FMN-DEPENDENT NADH-AZOREDUCTASE 1"/>
    <property type="match status" value="1"/>
</dbReference>
<dbReference type="Gene3D" id="3.40.50.360">
    <property type="match status" value="1"/>
</dbReference>
<dbReference type="RefSeq" id="WP_085218700.1">
    <property type="nucleotide sequence ID" value="NZ_LT840185.1"/>
</dbReference>
<dbReference type="InterPro" id="IPR003680">
    <property type="entry name" value="Flavodoxin_fold"/>
</dbReference>
<name>A0A1X7GPG1_9SPHN</name>
<reference evidence="9" key="1">
    <citation type="submission" date="2017-04" db="EMBL/GenBank/DDBJ databases">
        <authorList>
            <person name="Varghese N."/>
            <person name="Submissions S."/>
        </authorList>
    </citation>
    <scope>NUCLEOTIDE SEQUENCE [LARGE SCALE GENOMIC DNA]</scope>
    <source>
        <strain evidence="9">Dd16</strain>
    </source>
</reference>
<keyword evidence="4 6" id="KW-0520">NAD</keyword>
<feature type="domain" description="Flavodoxin-like fold" evidence="7">
    <location>
        <begin position="3"/>
        <end position="195"/>
    </location>
</feature>
<dbReference type="AlphaFoldDB" id="A0A1X7GPG1"/>